<dbReference type="EC" id="3.1.13.3" evidence="3"/>
<protein>
    <submittedName>
        <fullName evidence="3">Phosphoesterase RecJ-like protein</fullName>
        <ecNumber evidence="3">3.1.13.3</ecNumber>
        <ecNumber evidence="3">3.1.3.7</ecNumber>
    </submittedName>
</protein>
<comment type="caution">
    <text evidence="3">The sequence shown here is derived from an EMBL/GenBank/DDBJ whole genome shotgun (WGS) entry which is preliminary data.</text>
</comment>
<sequence length="352" mass="37783">MGPGEQAAHQLSQSISRRMSGPIQDSMDMLADAEFVAVVCHIHPDADAIGAAAAMVMALRQRGIRAVASYGNDEAPAKSLLTIPGWEFFVAPGDIPETVDTWVSVDCASPERLGVLRDRMMESERLIVVDHHDTNSLYGTVNMVDDEAESSTMVLLDFFEVWGIKLTRDMAHALYAGLLTDTVSFQFGRSRMHTAAARLLNKGLDPRTIGAQLLEGHPFEYLPFLGRVMATAVRVPEWADGAGLVHVTISHEDMADVGHDEVEAVVDVVRTTNGGDVAAVFKEYSPRFWSMSLRSRELVDVAAVAAFLGGGGHLRAAGYNFNGDRDAVLGALLGATDVAAATIEQATDADGS</sequence>
<evidence type="ECO:0000259" key="2">
    <source>
        <dbReference type="Pfam" id="PF02272"/>
    </source>
</evidence>
<dbReference type="Proteomes" id="UP001519305">
    <property type="component" value="Unassembled WGS sequence"/>
</dbReference>
<dbReference type="InterPro" id="IPR038763">
    <property type="entry name" value="DHH_sf"/>
</dbReference>
<dbReference type="PANTHER" id="PTHR47618:SF1">
    <property type="entry name" value="BIFUNCTIONAL OLIGORIBONUCLEASE AND PAP PHOSPHATASE NRNA"/>
    <property type="match status" value="1"/>
</dbReference>
<evidence type="ECO:0000259" key="1">
    <source>
        <dbReference type="Pfam" id="PF01368"/>
    </source>
</evidence>
<dbReference type="GO" id="GO:0008441">
    <property type="term" value="F:3'(2'),5'-bisphosphate nucleotidase activity"/>
    <property type="evidence" value="ECO:0007669"/>
    <property type="project" value="UniProtKB-EC"/>
</dbReference>
<feature type="domain" description="DHHA1" evidence="2">
    <location>
        <begin position="255"/>
        <end position="322"/>
    </location>
</feature>
<dbReference type="RefSeq" id="WP_246580188.1">
    <property type="nucleotide sequence ID" value="NZ_CP047357.1"/>
</dbReference>
<gene>
    <name evidence="3" type="ORF">JOF33_001420</name>
</gene>
<dbReference type="Gene3D" id="3.10.310.30">
    <property type="match status" value="1"/>
</dbReference>
<evidence type="ECO:0000313" key="3">
    <source>
        <dbReference type="EMBL" id="MBP2332721.1"/>
    </source>
</evidence>
<dbReference type="Pfam" id="PF01368">
    <property type="entry name" value="DHH"/>
    <property type="match status" value="1"/>
</dbReference>
<proteinExistence type="predicted"/>
<organism evidence="3 4">
    <name type="scientific">Corynebacterium freneyi</name>
    <dbReference type="NCBI Taxonomy" id="134034"/>
    <lineage>
        <taxon>Bacteria</taxon>
        <taxon>Bacillati</taxon>
        <taxon>Actinomycetota</taxon>
        <taxon>Actinomycetes</taxon>
        <taxon>Mycobacteriales</taxon>
        <taxon>Corynebacteriaceae</taxon>
        <taxon>Corynebacterium</taxon>
    </lineage>
</organism>
<keyword evidence="4" id="KW-1185">Reference proteome</keyword>
<dbReference type="InterPro" id="IPR051319">
    <property type="entry name" value="Oligoribo/pAp-PDE_c-di-AMP_PDE"/>
</dbReference>
<dbReference type="Gene3D" id="3.90.1640.10">
    <property type="entry name" value="inorganic pyrophosphatase (n-terminal core)"/>
    <property type="match status" value="1"/>
</dbReference>
<accession>A0ABS4U7T1</accession>
<name>A0ABS4U7T1_9CORY</name>
<dbReference type="EMBL" id="JAGINY010000001">
    <property type="protein sequence ID" value="MBP2332721.1"/>
    <property type="molecule type" value="Genomic_DNA"/>
</dbReference>
<reference evidence="3 4" key="1">
    <citation type="submission" date="2021-03" db="EMBL/GenBank/DDBJ databases">
        <title>Sequencing the genomes of 1000 actinobacteria strains.</title>
        <authorList>
            <person name="Klenk H.-P."/>
        </authorList>
    </citation>
    <scope>NUCLEOTIDE SEQUENCE [LARGE SCALE GENOMIC DNA]</scope>
    <source>
        <strain evidence="3 4">DSM 44506</strain>
    </source>
</reference>
<evidence type="ECO:0000313" key="4">
    <source>
        <dbReference type="Proteomes" id="UP001519305"/>
    </source>
</evidence>
<dbReference type="SUPFAM" id="SSF64182">
    <property type="entry name" value="DHH phosphoesterases"/>
    <property type="match status" value="1"/>
</dbReference>
<dbReference type="EC" id="3.1.3.7" evidence="3"/>
<keyword evidence="3" id="KW-0378">Hydrolase</keyword>
<feature type="domain" description="DDH" evidence="1">
    <location>
        <begin position="36"/>
        <end position="177"/>
    </location>
</feature>
<dbReference type="PANTHER" id="PTHR47618">
    <property type="entry name" value="BIFUNCTIONAL OLIGORIBONUCLEASE AND PAP PHOSPHATASE NRNA"/>
    <property type="match status" value="1"/>
</dbReference>
<dbReference type="InterPro" id="IPR003156">
    <property type="entry name" value="DHHA1_dom"/>
</dbReference>
<dbReference type="Pfam" id="PF02272">
    <property type="entry name" value="DHHA1"/>
    <property type="match status" value="1"/>
</dbReference>
<dbReference type="InterPro" id="IPR001667">
    <property type="entry name" value="DDH_dom"/>
</dbReference>